<evidence type="ECO:0000256" key="1">
    <source>
        <dbReference type="SAM" id="MobiDB-lite"/>
    </source>
</evidence>
<dbReference type="Proteomes" id="UP000245469">
    <property type="component" value="Unassembled WGS sequence"/>
</dbReference>
<dbReference type="RefSeq" id="WP_109772631.1">
    <property type="nucleotide sequence ID" value="NZ_QGDQ01000001.1"/>
</dbReference>
<feature type="region of interest" description="Disordered" evidence="1">
    <location>
        <begin position="257"/>
        <end position="280"/>
    </location>
</feature>
<name>A0A316AGS9_9ACTN</name>
<organism evidence="2 3">
    <name type="scientific">Quadrisphaera granulorum</name>
    <dbReference type="NCBI Taxonomy" id="317664"/>
    <lineage>
        <taxon>Bacteria</taxon>
        <taxon>Bacillati</taxon>
        <taxon>Actinomycetota</taxon>
        <taxon>Actinomycetes</taxon>
        <taxon>Kineosporiales</taxon>
        <taxon>Kineosporiaceae</taxon>
        <taxon>Quadrisphaera</taxon>
    </lineage>
</organism>
<accession>A0A316AGS9</accession>
<dbReference type="EMBL" id="QGDQ01000001">
    <property type="protein sequence ID" value="PWJ56489.1"/>
    <property type="molecule type" value="Genomic_DNA"/>
</dbReference>
<evidence type="ECO:0000313" key="3">
    <source>
        <dbReference type="Proteomes" id="UP000245469"/>
    </source>
</evidence>
<proteinExistence type="predicted"/>
<sequence>MTGPTPDPRFTASLRAALVNEVRTTTAARTPRRWRPAAVAGAGAVVVALTGGSIAVAEGLVPLPFRTGGSYDVALGSGVPTTHVGSLTVPVDDMPKGTNGVRFEVACLSPGTITYPDGAGLTCDAADASAGSRSLYTADLSSEKGPLAFDVTPGMRWTLELTWLRRSPTDWQTNARGETSGVTKPGGSSPDLVAAIATNGAQGYYRASEYAALTPQPRNPEEAARWGRLPSRTVTIPVYASDGTTVLGEFELTVHSPDGVAPAATNGETEPPRQGSASTS</sequence>
<evidence type="ECO:0000313" key="2">
    <source>
        <dbReference type="EMBL" id="PWJ56489.1"/>
    </source>
</evidence>
<dbReference type="AlphaFoldDB" id="A0A316AGS9"/>
<keyword evidence="3" id="KW-1185">Reference proteome</keyword>
<dbReference type="OrthoDB" id="3786257at2"/>
<comment type="caution">
    <text evidence="2">The sequence shown here is derived from an EMBL/GenBank/DDBJ whole genome shotgun (WGS) entry which is preliminary data.</text>
</comment>
<protein>
    <submittedName>
        <fullName evidence="2">Uncharacterized protein</fullName>
    </submittedName>
</protein>
<reference evidence="2 3" key="1">
    <citation type="submission" date="2018-03" db="EMBL/GenBank/DDBJ databases">
        <title>Genomic Encyclopedia of Archaeal and Bacterial Type Strains, Phase II (KMG-II): from individual species to whole genera.</title>
        <authorList>
            <person name="Goeker M."/>
        </authorList>
    </citation>
    <scope>NUCLEOTIDE SEQUENCE [LARGE SCALE GENOMIC DNA]</scope>
    <source>
        <strain evidence="2 3">DSM 44889</strain>
    </source>
</reference>
<gene>
    <name evidence="2" type="ORF">BXY45_101467</name>
</gene>